<name>A0ACB9CIF9_ARCLA</name>
<organism evidence="1 2">
    <name type="scientific">Arctium lappa</name>
    <name type="common">Greater burdock</name>
    <name type="synonym">Lappa major</name>
    <dbReference type="NCBI Taxonomy" id="4217"/>
    <lineage>
        <taxon>Eukaryota</taxon>
        <taxon>Viridiplantae</taxon>
        <taxon>Streptophyta</taxon>
        <taxon>Embryophyta</taxon>
        <taxon>Tracheophyta</taxon>
        <taxon>Spermatophyta</taxon>
        <taxon>Magnoliopsida</taxon>
        <taxon>eudicotyledons</taxon>
        <taxon>Gunneridae</taxon>
        <taxon>Pentapetalae</taxon>
        <taxon>asterids</taxon>
        <taxon>campanulids</taxon>
        <taxon>Asterales</taxon>
        <taxon>Asteraceae</taxon>
        <taxon>Carduoideae</taxon>
        <taxon>Cardueae</taxon>
        <taxon>Arctiinae</taxon>
        <taxon>Arctium</taxon>
    </lineage>
</organism>
<proteinExistence type="predicted"/>
<keyword evidence="2" id="KW-1185">Reference proteome</keyword>
<evidence type="ECO:0000313" key="2">
    <source>
        <dbReference type="Proteomes" id="UP001055879"/>
    </source>
</evidence>
<protein>
    <submittedName>
        <fullName evidence="1">Uncharacterized protein</fullName>
    </submittedName>
</protein>
<reference evidence="1 2" key="2">
    <citation type="journal article" date="2022" name="Mol. Ecol. Resour.">
        <title>The genomes of chicory, endive, great burdock and yacon provide insights into Asteraceae paleo-polyploidization history and plant inulin production.</title>
        <authorList>
            <person name="Fan W."/>
            <person name="Wang S."/>
            <person name="Wang H."/>
            <person name="Wang A."/>
            <person name="Jiang F."/>
            <person name="Liu H."/>
            <person name="Zhao H."/>
            <person name="Xu D."/>
            <person name="Zhang Y."/>
        </authorList>
    </citation>
    <scope>NUCLEOTIDE SEQUENCE [LARGE SCALE GENOMIC DNA]</scope>
    <source>
        <strain evidence="2">cv. Niubang</strain>
    </source>
</reference>
<gene>
    <name evidence="1" type="ORF">L6452_13485</name>
</gene>
<sequence>MLPGAFVIEPQLMVVGQAECLHDTKQASMLAISCTISIFFSLFAWHHMLCSHLVSGHLNNVASYLQAKRHLMQRLPLFITVLSLRKLNYKCTSPYASDTLRPTR</sequence>
<evidence type="ECO:0000313" key="1">
    <source>
        <dbReference type="EMBL" id="KAI3734025.1"/>
    </source>
</evidence>
<dbReference type="EMBL" id="CM042050">
    <property type="protein sequence ID" value="KAI3734025.1"/>
    <property type="molecule type" value="Genomic_DNA"/>
</dbReference>
<reference evidence="2" key="1">
    <citation type="journal article" date="2022" name="Mol. Ecol. Resour.">
        <title>The genomes of chicory, endive, great burdock and yacon provide insights into Asteraceae palaeo-polyploidization history and plant inulin production.</title>
        <authorList>
            <person name="Fan W."/>
            <person name="Wang S."/>
            <person name="Wang H."/>
            <person name="Wang A."/>
            <person name="Jiang F."/>
            <person name="Liu H."/>
            <person name="Zhao H."/>
            <person name="Xu D."/>
            <person name="Zhang Y."/>
        </authorList>
    </citation>
    <scope>NUCLEOTIDE SEQUENCE [LARGE SCALE GENOMIC DNA]</scope>
    <source>
        <strain evidence="2">cv. Niubang</strain>
    </source>
</reference>
<accession>A0ACB9CIF9</accession>
<comment type="caution">
    <text evidence="1">The sequence shown here is derived from an EMBL/GenBank/DDBJ whole genome shotgun (WGS) entry which is preliminary data.</text>
</comment>
<dbReference type="Proteomes" id="UP001055879">
    <property type="component" value="Linkage Group LG04"/>
</dbReference>